<evidence type="ECO:0000313" key="1">
    <source>
        <dbReference type="EMBL" id="ACC97726.1"/>
    </source>
</evidence>
<keyword evidence="2" id="KW-1185">Reference proteome</keyword>
<dbReference type="KEGG" id="emi:Emin_0161"/>
<dbReference type="InterPro" id="IPR010664">
    <property type="entry name" value="LipoPS_assembly_LptC-rel"/>
</dbReference>
<dbReference type="Pfam" id="PF06835">
    <property type="entry name" value="LptC"/>
    <property type="match status" value="1"/>
</dbReference>
<accession>B2KBN9</accession>
<dbReference type="HOGENOM" id="CLU_411469_0_0_0"/>
<sequence>MPVPSGDTYIYFNADELDYDGNTRTAGLLGDVNVTAVNSDFDETRIYSENLYINQAEQKVYNEGEVRVEQDGGELRGENLFYDYQNSHLTLQNISAEYPPIRLLHADSAEFKNGRQRYRGAQVTCCDQEDPHYHLKAGSVTMTPEKRVYVTNALLYLSDVPVFYLPFFWRSLDSKKPFTTYVDFTQSARTGYGLLTSTVFFPTRNLRTTVNLDGYTKAGFGYGVQLLVQNTDKVIGNLEAYAIDDQKEEDYRWGVSGGFWAQLFDNSDHLNRDDGGAMYTMQSQFRSVSDPYFNDTYFRSNPFKFMPDQDINVAFSRQSRRSITRISYSQKDEYNYVTEEYEIVEKILPKFEYHLMPFTLPLGIVNRFNANVYNTEVRDEGFKQTAGAFWHSSRSFNLNRTFTLLPYVSLDERVIFRDKDNNEDAYVTRLGSGVNLRAELLTGSLDISYDYLKRFSTGTLNTDNVSDDMGEELNRIYIQNHYRPSQWLYFRLGTGYDLRETQDNWSFDNRMLPILAELGVNTMNGDLNLFAQNLYDVKEGQEAFVLQSDFRMFKKSRMVFGMNNYSLDQNSYLFNTKFWFRPENITWYFDVGVDFEIRQGSLNAYSRSFKVYKDFHDAHMEFGVEDRNNNLSFAFRIAVLCGKKHRDDTFSKEDRYWSPWRNPGDLR</sequence>
<name>B2KBN9_ELUMP</name>
<dbReference type="InterPro" id="IPR050218">
    <property type="entry name" value="LptD"/>
</dbReference>
<gene>
    <name evidence="1" type="ordered locus">Emin_0161</name>
</gene>
<dbReference type="GO" id="GO:1990351">
    <property type="term" value="C:transporter complex"/>
    <property type="evidence" value="ECO:0007669"/>
    <property type="project" value="TreeGrafter"/>
</dbReference>
<dbReference type="AlphaFoldDB" id="B2KBN9"/>
<dbReference type="Proteomes" id="UP000001029">
    <property type="component" value="Chromosome"/>
</dbReference>
<protein>
    <submittedName>
        <fullName evidence="1">Transcription-repair coupling factor</fullName>
    </submittedName>
</protein>
<dbReference type="PANTHER" id="PTHR30189:SF1">
    <property type="entry name" value="LPS-ASSEMBLY PROTEIN LPTD"/>
    <property type="match status" value="1"/>
</dbReference>
<dbReference type="GO" id="GO:0009279">
    <property type="term" value="C:cell outer membrane"/>
    <property type="evidence" value="ECO:0007669"/>
    <property type="project" value="TreeGrafter"/>
</dbReference>
<dbReference type="STRING" id="445932.Emin_0161"/>
<reference evidence="1 2" key="1">
    <citation type="journal article" date="2009" name="Appl. Environ. Microbiol.">
        <title>Genomic analysis of 'Elusimicrobium minutum,' the first cultivated representative of the phylum 'Elusimicrobia' (formerly termite group 1).</title>
        <authorList>
            <person name="Herlemann D.P.R."/>
            <person name="Geissinger O."/>
            <person name="Ikeda-Ohtsubo W."/>
            <person name="Kunin V."/>
            <person name="Sun H."/>
            <person name="Lapidus A."/>
            <person name="Hugenholtz P."/>
            <person name="Brune A."/>
        </authorList>
    </citation>
    <scope>NUCLEOTIDE SEQUENCE [LARGE SCALE GENOMIC DNA]</scope>
    <source>
        <strain evidence="1 2">Pei191</strain>
    </source>
</reference>
<dbReference type="Gene3D" id="2.60.450.10">
    <property type="entry name" value="Lipopolysaccharide (LPS) transport protein A like domain"/>
    <property type="match status" value="1"/>
</dbReference>
<evidence type="ECO:0000313" key="2">
    <source>
        <dbReference type="Proteomes" id="UP000001029"/>
    </source>
</evidence>
<proteinExistence type="predicted"/>
<dbReference type="PANTHER" id="PTHR30189">
    <property type="entry name" value="LPS-ASSEMBLY PROTEIN"/>
    <property type="match status" value="1"/>
</dbReference>
<organism evidence="1 2">
    <name type="scientific">Elusimicrobium minutum (strain Pei191)</name>
    <dbReference type="NCBI Taxonomy" id="445932"/>
    <lineage>
        <taxon>Bacteria</taxon>
        <taxon>Pseudomonadati</taxon>
        <taxon>Elusimicrobiota</taxon>
        <taxon>Elusimicrobia</taxon>
        <taxon>Elusimicrobiales</taxon>
        <taxon>Elusimicrobiaceae</taxon>
        <taxon>Elusimicrobium</taxon>
    </lineage>
</organism>
<dbReference type="EMBL" id="CP001055">
    <property type="protein sequence ID" value="ACC97726.1"/>
    <property type="molecule type" value="Genomic_DNA"/>
</dbReference>